<dbReference type="Proteomes" id="UP000681414">
    <property type="component" value="Unassembled WGS sequence"/>
</dbReference>
<name>A0A942TDW4_9BACI</name>
<dbReference type="GO" id="GO:0009073">
    <property type="term" value="P:aromatic amino acid family biosynthetic process"/>
    <property type="evidence" value="ECO:0007669"/>
    <property type="project" value="InterPro"/>
</dbReference>
<evidence type="ECO:0000313" key="3">
    <source>
        <dbReference type="EMBL" id="MBS4194452.1"/>
    </source>
</evidence>
<feature type="domain" description="Chorismate mutase" evidence="2">
    <location>
        <begin position="14"/>
        <end position="104"/>
    </location>
</feature>
<dbReference type="AlphaFoldDB" id="A0A942TDW4"/>
<dbReference type="EMBL" id="JAGYPG010000001">
    <property type="protein sequence ID" value="MBS4194452.1"/>
    <property type="molecule type" value="Genomic_DNA"/>
</dbReference>
<keyword evidence="4" id="KW-1185">Reference proteome</keyword>
<accession>A0A942TDW4</accession>
<dbReference type="PROSITE" id="PS51168">
    <property type="entry name" value="CHORISMATE_MUT_2"/>
    <property type="match status" value="1"/>
</dbReference>
<dbReference type="Gene3D" id="3.20.20.70">
    <property type="entry name" value="Aldolase class I"/>
    <property type="match status" value="1"/>
</dbReference>
<keyword evidence="1" id="KW-0808">Transferase</keyword>
<dbReference type="InterPro" id="IPR013785">
    <property type="entry name" value="Aldolase_TIM"/>
</dbReference>
<dbReference type="InterPro" id="IPR052899">
    <property type="entry name" value="Class-I_DAHP_synthase"/>
</dbReference>
<dbReference type="Pfam" id="PF00793">
    <property type="entry name" value="DAHP_synth_1"/>
    <property type="match status" value="1"/>
</dbReference>
<dbReference type="SMART" id="SM00830">
    <property type="entry name" value="CM_2"/>
    <property type="match status" value="1"/>
</dbReference>
<organism evidence="3 4">
    <name type="scientific">Lederbergia citri</name>
    <dbReference type="NCBI Taxonomy" id="2833580"/>
    <lineage>
        <taxon>Bacteria</taxon>
        <taxon>Bacillati</taxon>
        <taxon>Bacillota</taxon>
        <taxon>Bacilli</taxon>
        <taxon>Bacillales</taxon>
        <taxon>Bacillaceae</taxon>
        <taxon>Lederbergia</taxon>
    </lineage>
</organism>
<dbReference type="NCBIfam" id="NF006421">
    <property type="entry name" value="PRK08673.1"/>
    <property type="match status" value="1"/>
</dbReference>
<comment type="caution">
    <text evidence="3">The sequence shown here is derived from an EMBL/GenBank/DDBJ whole genome shotgun (WGS) entry which is preliminary data.</text>
</comment>
<dbReference type="InterPro" id="IPR010954">
    <property type="entry name" value="Chorismate_mutase_GmP-bac"/>
</dbReference>
<dbReference type="GO" id="GO:0016832">
    <property type="term" value="F:aldehyde-lyase activity"/>
    <property type="evidence" value="ECO:0007669"/>
    <property type="project" value="InterPro"/>
</dbReference>
<evidence type="ECO:0000259" key="2">
    <source>
        <dbReference type="PROSITE" id="PS51168"/>
    </source>
</evidence>
<protein>
    <submittedName>
        <fullName evidence="3">Bifunctional 3-deoxy-7-phosphoheptulonate synthase/chorismate mutase</fullName>
    </submittedName>
</protein>
<sequence length="377" mass="41975">MSLSSIWTEKYKEGLSLSELELLRSKIEKTTLQILELLNERGKIAQEIGKLKEMQGVKRYDPVQERKLFDLIAEHNEGPFETSTVQHIFKQIFKASLELQEDDNRKALLVSRKKKPENTIVSVLGEEIGNGTQHFIMGPCAVESYDQVKLVAQAMKQQGLKLMRGGAYKPRTSPYDFQGLGVEGLKILRQVADEEGLAVISEILNPNDMETALDYVDVIQIGARNMQNFELLKVAGSVRKPVLLKRGLSATIEEFMYAAEYILAQGNDQIILCERGIRTYEKATRNTLDISAVPILKKETHLPVVVDVTHSTGRKDLLLPAAKAALAIGADAVMAEVHPDPAVALSDSAQQMDIPEFNKFMEEARAFANLVQKTPVS</sequence>
<dbReference type="InterPro" id="IPR006268">
    <property type="entry name" value="DAHP_syn_2"/>
</dbReference>
<dbReference type="InterPro" id="IPR006218">
    <property type="entry name" value="DAHP1/KDSA"/>
</dbReference>
<dbReference type="PANTHER" id="PTHR43018">
    <property type="entry name" value="PHOSPHO-2-DEHYDRO-3-DEOXYHEPTONATE ALDOLASE"/>
    <property type="match status" value="1"/>
</dbReference>
<dbReference type="InterPro" id="IPR002701">
    <property type="entry name" value="CM_II_prokaryot"/>
</dbReference>
<dbReference type="GO" id="GO:0016740">
    <property type="term" value="F:transferase activity"/>
    <property type="evidence" value="ECO:0007669"/>
    <property type="project" value="UniProtKB-KW"/>
</dbReference>
<dbReference type="NCBIfam" id="TIGR01801">
    <property type="entry name" value="CM_A"/>
    <property type="match status" value="1"/>
</dbReference>
<dbReference type="InterPro" id="IPR036979">
    <property type="entry name" value="CM_dom_sf"/>
</dbReference>
<dbReference type="Pfam" id="PF01817">
    <property type="entry name" value="CM_2"/>
    <property type="match status" value="1"/>
</dbReference>
<reference evidence="3 4" key="1">
    <citation type="submission" date="2021-05" db="EMBL/GenBank/DDBJ databases">
        <title>Novel Bacillus species.</title>
        <authorList>
            <person name="Liu G."/>
        </authorList>
    </citation>
    <scope>NUCLEOTIDE SEQUENCE [LARGE SCALE GENOMIC DNA]</scope>
    <source>
        <strain evidence="4">FJAT-49780</strain>
    </source>
</reference>
<dbReference type="NCBIfam" id="NF009239">
    <property type="entry name" value="PRK12595.1"/>
    <property type="match status" value="1"/>
</dbReference>
<dbReference type="GO" id="GO:0046417">
    <property type="term" value="P:chorismate metabolic process"/>
    <property type="evidence" value="ECO:0007669"/>
    <property type="project" value="InterPro"/>
</dbReference>
<evidence type="ECO:0000313" key="4">
    <source>
        <dbReference type="Proteomes" id="UP000681414"/>
    </source>
</evidence>
<dbReference type="GO" id="GO:0004106">
    <property type="term" value="F:chorismate mutase activity"/>
    <property type="evidence" value="ECO:0007669"/>
    <property type="project" value="InterPro"/>
</dbReference>
<dbReference type="SUPFAM" id="SSF51569">
    <property type="entry name" value="Aldolase"/>
    <property type="match status" value="1"/>
</dbReference>
<dbReference type="PANTHER" id="PTHR43018:SF1">
    <property type="entry name" value="PROTEIN AROA(G)"/>
    <property type="match status" value="1"/>
</dbReference>
<gene>
    <name evidence="3" type="ORF">KHA97_05125</name>
</gene>
<dbReference type="NCBIfam" id="TIGR01361">
    <property type="entry name" value="DAHP_synth_Bsub"/>
    <property type="match status" value="1"/>
</dbReference>
<dbReference type="Gene3D" id="1.20.59.10">
    <property type="entry name" value="Chorismate mutase"/>
    <property type="match status" value="1"/>
</dbReference>
<proteinExistence type="predicted"/>
<evidence type="ECO:0000256" key="1">
    <source>
        <dbReference type="ARBA" id="ARBA00022679"/>
    </source>
</evidence>